<dbReference type="Proteomes" id="UP000284120">
    <property type="component" value="Unassembled WGS sequence"/>
</dbReference>
<organism evidence="1 2">
    <name type="scientific">Pedobacter chitinilyticus</name>
    <dbReference type="NCBI Taxonomy" id="2233776"/>
    <lineage>
        <taxon>Bacteria</taxon>
        <taxon>Pseudomonadati</taxon>
        <taxon>Bacteroidota</taxon>
        <taxon>Sphingobacteriia</taxon>
        <taxon>Sphingobacteriales</taxon>
        <taxon>Sphingobacteriaceae</taxon>
        <taxon>Pedobacter</taxon>
    </lineage>
</organism>
<protein>
    <recommendedName>
        <fullName evidence="3">ABC transporter substrate-binding protein</fullName>
    </recommendedName>
</protein>
<dbReference type="AlphaFoldDB" id="A0A443YXG2"/>
<evidence type="ECO:0000313" key="1">
    <source>
        <dbReference type="EMBL" id="RWU08657.1"/>
    </source>
</evidence>
<evidence type="ECO:0008006" key="3">
    <source>
        <dbReference type="Google" id="ProtNLM"/>
    </source>
</evidence>
<sequence length="150" mass="16959">MPSLSELINAENNAELREELLERLAIVEHKIKFMDKVPVCFLDTLGQPHIELSSFAELGGAVLTTSPLEAVYIIFHEQGRQLGDLMRTAPVLMSEEWPAVKFNRVCLLADDYKTNKALEGVSLVEDIAEMIHPGHFIFGYEGDKWIRFTV</sequence>
<accession>A0A443YXG2</accession>
<dbReference type="RefSeq" id="WP_113647170.1">
    <property type="nucleotide sequence ID" value="NZ_QMHN01000002.1"/>
</dbReference>
<comment type="caution">
    <text evidence="1">The sequence shown here is derived from an EMBL/GenBank/DDBJ whole genome shotgun (WGS) entry which is preliminary data.</text>
</comment>
<dbReference type="OrthoDB" id="794310at2"/>
<name>A0A443YXG2_9SPHI</name>
<evidence type="ECO:0000313" key="2">
    <source>
        <dbReference type="Proteomes" id="UP000284120"/>
    </source>
</evidence>
<keyword evidence="2" id="KW-1185">Reference proteome</keyword>
<proteinExistence type="predicted"/>
<reference evidence="1 2" key="1">
    <citation type="submission" date="2018-06" db="EMBL/GenBank/DDBJ databases">
        <title>Pedobacter endophyticus sp. nov., an endophytic bacterium isolated from a leaf of Triticum aestivum.</title>
        <authorList>
            <person name="Zhang L."/>
        </authorList>
    </citation>
    <scope>NUCLEOTIDE SEQUENCE [LARGE SCALE GENOMIC DNA]</scope>
    <source>
        <strain evidence="1 2">CM134L-2</strain>
    </source>
</reference>
<gene>
    <name evidence="1" type="ORF">DPV69_09835</name>
</gene>
<dbReference type="EMBL" id="SAYW01000002">
    <property type="protein sequence ID" value="RWU08657.1"/>
    <property type="molecule type" value="Genomic_DNA"/>
</dbReference>